<gene>
    <name evidence="1" type="ORF">SAMN05216247_109301</name>
</gene>
<name>A0A1H3SNH6_9PSED</name>
<sequence length="63" mass="7106">MHVKAAPGHRVPTEDDPYTYIEETKAVDVPDTSYYRRRVAAQELLTVKKTRASAKQTAQESAE</sequence>
<reference evidence="1 2" key="1">
    <citation type="submission" date="2016-10" db="EMBL/GenBank/DDBJ databases">
        <authorList>
            <person name="de Groot N.N."/>
        </authorList>
    </citation>
    <scope>NUCLEOTIDE SEQUENCE [LARGE SCALE GENOMIC DNA]</scope>
    <source>
        <strain evidence="1 2">ICMP 14252</strain>
    </source>
</reference>
<accession>A0A1H3SNH6</accession>
<dbReference type="AlphaFoldDB" id="A0A1H3SNH6"/>
<dbReference type="EMBL" id="FNOX01000009">
    <property type="protein sequence ID" value="SDZ39115.1"/>
    <property type="molecule type" value="Genomic_DNA"/>
</dbReference>
<protein>
    <recommendedName>
        <fullName evidence="3">DUF2635 domain-containing protein</fullName>
    </recommendedName>
</protein>
<evidence type="ECO:0000313" key="1">
    <source>
        <dbReference type="EMBL" id="SDZ39115.1"/>
    </source>
</evidence>
<dbReference type="Proteomes" id="UP000182902">
    <property type="component" value="Unassembled WGS sequence"/>
</dbReference>
<organism evidence="1 2">
    <name type="scientific">Pseudomonas salomonii</name>
    <dbReference type="NCBI Taxonomy" id="191391"/>
    <lineage>
        <taxon>Bacteria</taxon>
        <taxon>Pseudomonadati</taxon>
        <taxon>Pseudomonadota</taxon>
        <taxon>Gammaproteobacteria</taxon>
        <taxon>Pseudomonadales</taxon>
        <taxon>Pseudomonadaceae</taxon>
        <taxon>Pseudomonas</taxon>
    </lineage>
</organism>
<evidence type="ECO:0000313" key="2">
    <source>
        <dbReference type="Proteomes" id="UP000182902"/>
    </source>
</evidence>
<proteinExistence type="predicted"/>
<evidence type="ECO:0008006" key="3">
    <source>
        <dbReference type="Google" id="ProtNLM"/>
    </source>
</evidence>
<dbReference type="RefSeq" id="WP_069788408.1">
    <property type="nucleotide sequence ID" value="NZ_FNOX01000009.1"/>
</dbReference>